<evidence type="ECO:0000313" key="2">
    <source>
        <dbReference type="Proteomes" id="UP000275078"/>
    </source>
</evidence>
<sequence>MSTPQNAPHHPSPFLALPFELRLDVYTWCSPVSILTLTHTCTSLYIEINTRKSLVRSSSNQNFWNSLPSIYMEANADHPILSGRGRRVIPLTIFLIANLRVDDTDAALFNSLYGSKSEELVGIAKGWWCCDLCFEIKTLDEFLSPWGLRCGKQWCLERCRVCVGKEVGTAL</sequence>
<dbReference type="EMBL" id="ML119805">
    <property type="protein sequence ID" value="RPA73970.1"/>
    <property type="molecule type" value="Genomic_DNA"/>
</dbReference>
<proteinExistence type="predicted"/>
<evidence type="ECO:0008006" key="3">
    <source>
        <dbReference type="Google" id="ProtNLM"/>
    </source>
</evidence>
<evidence type="ECO:0000313" key="1">
    <source>
        <dbReference type="EMBL" id="RPA73970.1"/>
    </source>
</evidence>
<keyword evidence="2" id="KW-1185">Reference proteome</keyword>
<dbReference type="AlphaFoldDB" id="A0A3N4HQA5"/>
<accession>A0A3N4HQA5</accession>
<gene>
    <name evidence="1" type="ORF">BJ508DRAFT_333547</name>
</gene>
<organism evidence="1 2">
    <name type="scientific">Ascobolus immersus RN42</name>
    <dbReference type="NCBI Taxonomy" id="1160509"/>
    <lineage>
        <taxon>Eukaryota</taxon>
        <taxon>Fungi</taxon>
        <taxon>Dikarya</taxon>
        <taxon>Ascomycota</taxon>
        <taxon>Pezizomycotina</taxon>
        <taxon>Pezizomycetes</taxon>
        <taxon>Pezizales</taxon>
        <taxon>Ascobolaceae</taxon>
        <taxon>Ascobolus</taxon>
    </lineage>
</organism>
<name>A0A3N4HQA5_ASCIM</name>
<reference evidence="1 2" key="1">
    <citation type="journal article" date="2018" name="Nat. Ecol. Evol.">
        <title>Pezizomycetes genomes reveal the molecular basis of ectomycorrhizal truffle lifestyle.</title>
        <authorList>
            <person name="Murat C."/>
            <person name="Payen T."/>
            <person name="Noel B."/>
            <person name="Kuo A."/>
            <person name="Morin E."/>
            <person name="Chen J."/>
            <person name="Kohler A."/>
            <person name="Krizsan K."/>
            <person name="Balestrini R."/>
            <person name="Da Silva C."/>
            <person name="Montanini B."/>
            <person name="Hainaut M."/>
            <person name="Levati E."/>
            <person name="Barry K.W."/>
            <person name="Belfiori B."/>
            <person name="Cichocki N."/>
            <person name="Clum A."/>
            <person name="Dockter R.B."/>
            <person name="Fauchery L."/>
            <person name="Guy J."/>
            <person name="Iotti M."/>
            <person name="Le Tacon F."/>
            <person name="Lindquist E.A."/>
            <person name="Lipzen A."/>
            <person name="Malagnac F."/>
            <person name="Mello A."/>
            <person name="Molinier V."/>
            <person name="Miyauchi S."/>
            <person name="Poulain J."/>
            <person name="Riccioni C."/>
            <person name="Rubini A."/>
            <person name="Sitrit Y."/>
            <person name="Splivallo R."/>
            <person name="Traeger S."/>
            <person name="Wang M."/>
            <person name="Zifcakova L."/>
            <person name="Wipf D."/>
            <person name="Zambonelli A."/>
            <person name="Paolocci F."/>
            <person name="Nowrousian M."/>
            <person name="Ottonello S."/>
            <person name="Baldrian P."/>
            <person name="Spatafora J.W."/>
            <person name="Henrissat B."/>
            <person name="Nagy L.G."/>
            <person name="Aury J.M."/>
            <person name="Wincker P."/>
            <person name="Grigoriev I.V."/>
            <person name="Bonfante P."/>
            <person name="Martin F.M."/>
        </authorList>
    </citation>
    <scope>NUCLEOTIDE SEQUENCE [LARGE SCALE GENOMIC DNA]</scope>
    <source>
        <strain evidence="1 2">RN42</strain>
    </source>
</reference>
<protein>
    <recommendedName>
        <fullName evidence="3">F-box domain-containing protein</fullName>
    </recommendedName>
</protein>
<dbReference type="Proteomes" id="UP000275078">
    <property type="component" value="Unassembled WGS sequence"/>
</dbReference>